<evidence type="ECO:0000256" key="2">
    <source>
        <dbReference type="SAM" id="SignalP"/>
    </source>
</evidence>
<keyword evidence="1" id="KW-0812">Transmembrane</keyword>
<feature type="signal peptide" evidence="2">
    <location>
        <begin position="1"/>
        <end position="24"/>
    </location>
</feature>
<name>A0AA35W2E8_GEOBA</name>
<evidence type="ECO:0000313" key="3">
    <source>
        <dbReference type="EMBL" id="CAI7997272.1"/>
    </source>
</evidence>
<dbReference type="EMBL" id="CASHTH010000306">
    <property type="protein sequence ID" value="CAI7997272.1"/>
    <property type="molecule type" value="Genomic_DNA"/>
</dbReference>
<dbReference type="Pfam" id="PF23334">
    <property type="entry name" value="VWC2L_2nd"/>
    <property type="match status" value="1"/>
</dbReference>
<comment type="caution">
    <text evidence="3">The sequence shown here is derived from an EMBL/GenBank/DDBJ whole genome shotgun (WGS) entry which is preliminary data.</text>
</comment>
<keyword evidence="1" id="KW-0472">Membrane</keyword>
<evidence type="ECO:0000313" key="4">
    <source>
        <dbReference type="Proteomes" id="UP001174909"/>
    </source>
</evidence>
<evidence type="ECO:0000256" key="1">
    <source>
        <dbReference type="SAM" id="Phobius"/>
    </source>
</evidence>
<keyword evidence="4" id="KW-1185">Reference proteome</keyword>
<dbReference type="Proteomes" id="UP001174909">
    <property type="component" value="Unassembled WGS sequence"/>
</dbReference>
<reference evidence="3" key="1">
    <citation type="submission" date="2023-03" db="EMBL/GenBank/DDBJ databases">
        <authorList>
            <person name="Steffen K."/>
            <person name="Cardenas P."/>
        </authorList>
    </citation>
    <scope>NUCLEOTIDE SEQUENCE</scope>
</reference>
<sequence length="449" mass="48332">MSSATLLLSSGLLLLALLHCGVHSLSEGQRCNIHVPDQCDSGLACVEYGADAYCQTTDRDPCNTEECPEVWCRPNLQYTPEGQCCPITVVDPAPLSTKCVVDGQEHHDGVRWRPVNSGPCEKAYCDQGEVLRYSHQCDVPQCTDPVYDPDVCCPICPGVDASETVVEEPAATAPAPTSECELQNGVILQDGESHCPAPNVTAYCNAGVVEISHHCPPLNCENVIRGESDCDCPMCVGTLAESLLTPCYTTHTTRNAAHTSYFLHCALTFYIALSFTTIEDARHFKVGGRLHMDLLQFARSATVTDSMLKRLARDSGLFPQHNDFDFCDGMICLKMNVLSTDMNATEADVVAAVKKELESKPHPGLEIGYVGDFFSTEKRSARSAADAPESSKLSLSSSFSSSSDRHNSVVPTAVAVSAAVLGFVGAVVGVALLASFVRRRNTIRSTITV</sequence>
<proteinExistence type="predicted"/>
<feature type="transmembrane region" description="Helical" evidence="1">
    <location>
        <begin position="413"/>
        <end position="437"/>
    </location>
</feature>
<dbReference type="Gene3D" id="6.20.200.20">
    <property type="match status" value="1"/>
</dbReference>
<organism evidence="3 4">
    <name type="scientific">Geodia barretti</name>
    <name type="common">Barrett's horny sponge</name>
    <dbReference type="NCBI Taxonomy" id="519541"/>
    <lineage>
        <taxon>Eukaryota</taxon>
        <taxon>Metazoa</taxon>
        <taxon>Porifera</taxon>
        <taxon>Demospongiae</taxon>
        <taxon>Heteroscleromorpha</taxon>
        <taxon>Tetractinellida</taxon>
        <taxon>Astrophorina</taxon>
        <taxon>Geodiidae</taxon>
        <taxon>Geodia</taxon>
    </lineage>
</organism>
<accession>A0AA35W2E8</accession>
<keyword evidence="1" id="KW-1133">Transmembrane helix</keyword>
<gene>
    <name evidence="3" type="ORF">GBAR_LOCUS2126</name>
</gene>
<feature type="chain" id="PRO_5041453185" evidence="2">
    <location>
        <begin position="25"/>
        <end position="449"/>
    </location>
</feature>
<dbReference type="AlphaFoldDB" id="A0AA35W2E8"/>
<dbReference type="SUPFAM" id="SSF57603">
    <property type="entry name" value="FnI-like domain"/>
    <property type="match status" value="1"/>
</dbReference>
<protein>
    <submittedName>
        <fullName evidence="3">Cysteine-rich motor neuron 1 protein</fullName>
    </submittedName>
</protein>
<keyword evidence="2" id="KW-0732">Signal</keyword>